<evidence type="ECO:0008006" key="3">
    <source>
        <dbReference type="Google" id="ProtNLM"/>
    </source>
</evidence>
<name>A0ABY5IRQ6_9FLAO</name>
<protein>
    <recommendedName>
        <fullName evidence="3">SMI1/KNR4 family protein</fullName>
    </recommendedName>
</protein>
<proteinExistence type="predicted"/>
<sequence length="146" mass="17324">MSSESNKELTERLKDIYSDYFDSEYLDKNLEIPHMYTDAIRKINIDDLFSLSDTLISTQDWMQMYADDFLERKAANKLTSCDIIFLVIGEWGSRHDLLLCCDTSSPDFGKVFDYNDAHPWWSPNDWEAQWTDFRDFIKSDYNIDLE</sequence>
<dbReference type="EMBL" id="CP101751">
    <property type="protein sequence ID" value="UUC44463.1"/>
    <property type="molecule type" value="Genomic_DNA"/>
</dbReference>
<evidence type="ECO:0000313" key="2">
    <source>
        <dbReference type="Proteomes" id="UP001059844"/>
    </source>
</evidence>
<evidence type="ECO:0000313" key="1">
    <source>
        <dbReference type="EMBL" id="UUC44463.1"/>
    </source>
</evidence>
<dbReference type="RefSeq" id="WP_256550139.1">
    <property type="nucleotide sequence ID" value="NZ_CP101751.1"/>
</dbReference>
<reference evidence="1" key="1">
    <citation type="submission" date="2022-07" db="EMBL/GenBank/DDBJ databases">
        <title>Isolation, identification, and degradation of a PFOSA degrading strain from sewage treatment plant.</title>
        <authorList>
            <person name="Zhang L."/>
            <person name="Huo Y."/>
        </authorList>
    </citation>
    <scope>NUCLEOTIDE SEQUENCE</scope>
    <source>
        <strain evidence="1">C1</strain>
    </source>
</reference>
<keyword evidence="2" id="KW-1185">Reference proteome</keyword>
<gene>
    <name evidence="1" type="ORF">NOX80_12575</name>
</gene>
<accession>A0ABY5IRQ6</accession>
<organism evidence="1 2">
    <name type="scientific">Flavobacterium cerinum</name>
    <dbReference type="NCBI Taxonomy" id="2502784"/>
    <lineage>
        <taxon>Bacteria</taxon>
        <taxon>Pseudomonadati</taxon>
        <taxon>Bacteroidota</taxon>
        <taxon>Flavobacteriia</taxon>
        <taxon>Flavobacteriales</taxon>
        <taxon>Flavobacteriaceae</taxon>
        <taxon>Flavobacterium</taxon>
    </lineage>
</organism>
<dbReference type="Proteomes" id="UP001059844">
    <property type="component" value="Chromosome"/>
</dbReference>